<name>A0A927GW66_9GAMM</name>
<feature type="transmembrane region" description="Helical" evidence="8">
    <location>
        <begin position="231"/>
        <end position="249"/>
    </location>
</feature>
<dbReference type="PANTHER" id="PTHR42718:SF9">
    <property type="entry name" value="MAJOR FACILITATOR SUPERFAMILY MULTIDRUG TRANSPORTER MFSC"/>
    <property type="match status" value="1"/>
</dbReference>
<keyword evidence="4" id="KW-1003">Cell membrane</keyword>
<feature type="transmembrane region" description="Helical" evidence="8">
    <location>
        <begin position="82"/>
        <end position="105"/>
    </location>
</feature>
<dbReference type="CDD" id="cd17503">
    <property type="entry name" value="MFS_LmrB_MDR_like"/>
    <property type="match status" value="1"/>
</dbReference>
<evidence type="ECO:0000256" key="4">
    <source>
        <dbReference type="ARBA" id="ARBA00022475"/>
    </source>
</evidence>
<comment type="caution">
    <text evidence="10">The sequence shown here is derived from an EMBL/GenBank/DDBJ whole genome shotgun (WGS) entry which is preliminary data.</text>
</comment>
<feature type="transmembrane region" description="Helical" evidence="8">
    <location>
        <begin position="393"/>
        <end position="420"/>
    </location>
</feature>
<keyword evidence="7 8" id="KW-0472">Membrane</keyword>
<evidence type="ECO:0000256" key="1">
    <source>
        <dbReference type="ARBA" id="ARBA00004651"/>
    </source>
</evidence>
<evidence type="ECO:0000256" key="7">
    <source>
        <dbReference type="ARBA" id="ARBA00023136"/>
    </source>
</evidence>
<sequence>MTETPAPLSRRQSIWLVVSIMMATVMQVLDTTIVNVALPHIQGDLAATPSQIGWVLTSYIVPAAIFMTLTGYFSERLGQRRYLVISMAGFTVTSVLCGLADSLSMLVTFRILQGIFGASLVPMSQAIMVQNFPPEARGRMMGLWSVGVMVGPILGPTLGGWLTDALSWRWTFFINLPLGVVSTLIAWKVVPQGKRIRRPMDWWGFVLLVMALGGLQMLLDRGAGEDWYESNEIRLLTLFSVVGFIGYFWHSAQPAGKVLVNLEIFKDRNFSTSCLLMVACGIGMYGTMVLLPLLMQNLLGYTASQAGLMMAPRGIASMISMVTVGRLMDYIEPRRLVVAGAVLFCLGTLPMTNYSLQIDSFWLVVPGFIQGLGLGMLLVPLSTLAYSSVPPALVADATGVFSLMRTLGQALGISIVTMLLSQRSQIYWHELGAQLRLDSSSVQAWLLPLGIAGDSKEAGMLMAMELGKQSHLLAFLDSFVFVLVAFIAVMPALLLIRKIGTRQQQQAASTQK</sequence>
<dbReference type="RefSeq" id="WP_190763698.1">
    <property type="nucleotide sequence ID" value="NZ_JACXLD010000003.1"/>
</dbReference>
<dbReference type="InterPro" id="IPR011701">
    <property type="entry name" value="MFS"/>
</dbReference>
<evidence type="ECO:0000313" key="10">
    <source>
        <dbReference type="EMBL" id="MBD2858632.1"/>
    </source>
</evidence>
<dbReference type="InterPro" id="IPR004638">
    <property type="entry name" value="EmrB-like"/>
</dbReference>
<feature type="transmembrane region" description="Helical" evidence="8">
    <location>
        <begin position="306"/>
        <end position="324"/>
    </location>
</feature>
<evidence type="ECO:0000256" key="8">
    <source>
        <dbReference type="SAM" id="Phobius"/>
    </source>
</evidence>
<dbReference type="Gene3D" id="1.20.1250.20">
    <property type="entry name" value="MFS general substrate transporter like domains"/>
    <property type="match status" value="1"/>
</dbReference>
<feature type="transmembrane region" description="Helical" evidence="8">
    <location>
        <begin position="141"/>
        <end position="162"/>
    </location>
</feature>
<keyword evidence="11" id="KW-1185">Reference proteome</keyword>
<dbReference type="PROSITE" id="PS50850">
    <property type="entry name" value="MFS"/>
    <property type="match status" value="1"/>
</dbReference>
<dbReference type="PANTHER" id="PTHR42718">
    <property type="entry name" value="MAJOR FACILITATOR SUPERFAMILY MULTIDRUG TRANSPORTER MFSC"/>
    <property type="match status" value="1"/>
</dbReference>
<feature type="transmembrane region" description="Helical" evidence="8">
    <location>
        <begin position="202"/>
        <end position="219"/>
    </location>
</feature>
<dbReference type="AlphaFoldDB" id="A0A927GW66"/>
<feature type="transmembrane region" description="Helical" evidence="8">
    <location>
        <begin position="336"/>
        <end position="355"/>
    </location>
</feature>
<feature type="transmembrane region" description="Helical" evidence="8">
    <location>
        <begin position="472"/>
        <end position="496"/>
    </location>
</feature>
<evidence type="ECO:0000313" key="11">
    <source>
        <dbReference type="Proteomes" id="UP000610558"/>
    </source>
</evidence>
<accession>A0A927GW66</accession>
<keyword evidence="3" id="KW-0813">Transport</keyword>
<dbReference type="InterPro" id="IPR020846">
    <property type="entry name" value="MFS_dom"/>
</dbReference>
<evidence type="ECO:0000259" key="9">
    <source>
        <dbReference type="PROSITE" id="PS50850"/>
    </source>
</evidence>
<dbReference type="GO" id="GO:0022857">
    <property type="term" value="F:transmembrane transporter activity"/>
    <property type="evidence" value="ECO:0007669"/>
    <property type="project" value="InterPro"/>
</dbReference>
<comment type="subcellular location">
    <subcellularLocation>
        <location evidence="1">Cell membrane</location>
        <topology evidence="1">Multi-pass membrane protein</topology>
    </subcellularLocation>
</comment>
<feature type="domain" description="Major facilitator superfamily (MFS) profile" evidence="9">
    <location>
        <begin position="16"/>
        <end position="503"/>
    </location>
</feature>
<feature type="transmembrane region" description="Helical" evidence="8">
    <location>
        <begin position="52"/>
        <end position="73"/>
    </location>
</feature>
<dbReference type="Gene3D" id="1.20.1720.10">
    <property type="entry name" value="Multidrug resistance protein D"/>
    <property type="match status" value="1"/>
</dbReference>
<feature type="transmembrane region" description="Helical" evidence="8">
    <location>
        <begin position="168"/>
        <end position="190"/>
    </location>
</feature>
<dbReference type="EMBL" id="JACXLD010000003">
    <property type="protein sequence ID" value="MBD2858632.1"/>
    <property type="molecule type" value="Genomic_DNA"/>
</dbReference>
<feature type="transmembrane region" description="Helical" evidence="8">
    <location>
        <begin position="111"/>
        <end position="129"/>
    </location>
</feature>
<reference evidence="10" key="1">
    <citation type="submission" date="2020-09" db="EMBL/GenBank/DDBJ databases">
        <authorList>
            <person name="Yoon J.-W."/>
        </authorList>
    </citation>
    <scope>NUCLEOTIDE SEQUENCE</scope>
    <source>
        <strain evidence="10">KMU-158</strain>
    </source>
</reference>
<feature type="transmembrane region" description="Helical" evidence="8">
    <location>
        <begin position="361"/>
        <end position="381"/>
    </location>
</feature>
<dbReference type="SUPFAM" id="SSF103473">
    <property type="entry name" value="MFS general substrate transporter"/>
    <property type="match status" value="1"/>
</dbReference>
<dbReference type="GO" id="GO:0005886">
    <property type="term" value="C:plasma membrane"/>
    <property type="evidence" value="ECO:0007669"/>
    <property type="project" value="UniProtKB-SubCell"/>
</dbReference>
<proteinExistence type="inferred from homology"/>
<evidence type="ECO:0000256" key="3">
    <source>
        <dbReference type="ARBA" id="ARBA00022448"/>
    </source>
</evidence>
<dbReference type="PRINTS" id="PR01036">
    <property type="entry name" value="TCRTETB"/>
</dbReference>
<dbReference type="NCBIfam" id="TIGR00711">
    <property type="entry name" value="efflux_EmrB"/>
    <property type="match status" value="1"/>
</dbReference>
<protein>
    <submittedName>
        <fullName evidence="10">DHA2 family efflux MFS transporter permease subunit</fullName>
    </submittedName>
</protein>
<evidence type="ECO:0000256" key="2">
    <source>
        <dbReference type="ARBA" id="ARBA00008537"/>
    </source>
</evidence>
<dbReference type="Proteomes" id="UP000610558">
    <property type="component" value="Unassembled WGS sequence"/>
</dbReference>
<keyword evidence="6 8" id="KW-1133">Transmembrane helix</keyword>
<dbReference type="Pfam" id="PF07690">
    <property type="entry name" value="MFS_1"/>
    <property type="match status" value="1"/>
</dbReference>
<gene>
    <name evidence="10" type="ORF">IB286_06375</name>
</gene>
<comment type="similarity">
    <text evidence="2">Belongs to the major facilitator superfamily. EmrB family.</text>
</comment>
<evidence type="ECO:0000256" key="5">
    <source>
        <dbReference type="ARBA" id="ARBA00022692"/>
    </source>
</evidence>
<organism evidence="10 11">
    <name type="scientific">Spongiibacter pelagi</name>
    <dbReference type="NCBI Taxonomy" id="2760804"/>
    <lineage>
        <taxon>Bacteria</taxon>
        <taxon>Pseudomonadati</taxon>
        <taxon>Pseudomonadota</taxon>
        <taxon>Gammaproteobacteria</taxon>
        <taxon>Cellvibrionales</taxon>
        <taxon>Spongiibacteraceae</taxon>
        <taxon>Spongiibacter</taxon>
    </lineage>
</organism>
<feature type="transmembrane region" description="Helical" evidence="8">
    <location>
        <begin position="270"/>
        <end position="294"/>
    </location>
</feature>
<feature type="transmembrane region" description="Helical" evidence="8">
    <location>
        <begin position="12"/>
        <end position="29"/>
    </location>
</feature>
<evidence type="ECO:0000256" key="6">
    <source>
        <dbReference type="ARBA" id="ARBA00022989"/>
    </source>
</evidence>
<keyword evidence="5 8" id="KW-0812">Transmembrane</keyword>
<dbReference type="InterPro" id="IPR036259">
    <property type="entry name" value="MFS_trans_sf"/>
</dbReference>